<keyword evidence="18" id="KW-1185">Reference proteome</keyword>
<dbReference type="PRINTS" id="PR01791">
    <property type="entry name" value="REGUCALCIN"/>
</dbReference>
<feature type="binding site" evidence="15">
    <location>
        <position position="225"/>
    </location>
    <ligand>
        <name>a divalent metal cation</name>
        <dbReference type="ChEBI" id="CHEBI:60240"/>
    </ligand>
</feature>
<evidence type="ECO:0000259" key="16">
    <source>
        <dbReference type="Pfam" id="PF08450"/>
    </source>
</evidence>
<dbReference type="PANTHER" id="PTHR10907:SF47">
    <property type="entry name" value="REGUCALCIN"/>
    <property type="match status" value="1"/>
</dbReference>
<dbReference type="InterPro" id="IPR005511">
    <property type="entry name" value="SMP-30"/>
</dbReference>
<dbReference type="PANTHER" id="PTHR10907">
    <property type="entry name" value="REGUCALCIN"/>
    <property type="match status" value="1"/>
</dbReference>
<evidence type="ECO:0000256" key="4">
    <source>
        <dbReference type="ARBA" id="ARBA00001946"/>
    </source>
</evidence>
<evidence type="ECO:0000256" key="11">
    <source>
        <dbReference type="ARBA" id="ARBA00022801"/>
    </source>
</evidence>
<feature type="binding site" evidence="15">
    <location>
        <position position="28"/>
    </location>
    <ligand>
        <name>a divalent metal cation</name>
        <dbReference type="ChEBI" id="CHEBI:60240"/>
    </ligand>
</feature>
<dbReference type="GO" id="GO:0005737">
    <property type="term" value="C:cytoplasm"/>
    <property type="evidence" value="ECO:0007669"/>
    <property type="project" value="UniProtKB-SubCell"/>
</dbReference>
<dbReference type="GO" id="GO:0004341">
    <property type="term" value="F:gluconolactonase activity"/>
    <property type="evidence" value="ECO:0007669"/>
    <property type="project" value="UniProtKB-EC"/>
</dbReference>
<keyword evidence="9" id="KW-0963">Cytoplasm</keyword>
<gene>
    <name evidence="17" type="ORF">R5R35_004911</name>
</gene>
<comment type="cofactor">
    <cofactor evidence="15">
        <name>Zn(2+)</name>
        <dbReference type="ChEBI" id="CHEBI:29105"/>
    </cofactor>
    <text evidence="15">Binds 1 divalent metal cation per subunit.</text>
</comment>
<proteinExistence type="inferred from homology"/>
<dbReference type="GO" id="GO:0005509">
    <property type="term" value="F:calcium ion binding"/>
    <property type="evidence" value="ECO:0007669"/>
    <property type="project" value="InterPro"/>
</dbReference>
<reference evidence="17 18" key="1">
    <citation type="submission" date="2024-03" db="EMBL/GenBank/DDBJ databases">
        <title>The genome assembly and annotation of the cricket Gryllus longicercus Weissman &amp; Gray.</title>
        <authorList>
            <person name="Szrajer S."/>
            <person name="Gray D."/>
            <person name="Ylla G."/>
        </authorList>
    </citation>
    <scope>NUCLEOTIDE SEQUENCE [LARGE SCALE GENOMIC DNA]</scope>
    <source>
        <strain evidence="17">DAG 2021-001</strain>
        <tissue evidence="17">Whole body minus gut</tissue>
    </source>
</reference>
<evidence type="ECO:0000256" key="2">
    <source>
        <dbReference type="ARBA" id="ARBA00001913"/>
    </source>
</evidence>
<dbReference type="AlphaFoldDB" id="A0AAN9VFR6"/>
<keyword evidence="15" id="KW-0862">Zinc</keyword>
<dbReference type="InterPro" id="IPR011042">
    <property type="entry name" value="6-blade_b-propeller_TolB-like"/>
</dbReference>
<feature type="active site" description="Proton donor/acceptor" evidence="14">
    <location>
        <position position="225"/>
    </location>
</feature>
<dbReference type="Gene3D" id="2.120.10.30">
    <property type="entry name" value="TolB, C-terminal domain"/>
    <property type="match status" value="1"/>
</dbReference>
<dbReference type="SUPFAM" id="SSF63829">
    <property type="entry name" value="Calcium-dependent phosphotriesterase"/>
    <property type="match status" value="1"/>
</dbReference>
<name>A0AAN9VFR6_9ORTH</name>
<comment type="cofactor">
    <cofactor evidence="4">
        <name>Mg(2+)</name>
        <dbReference type="ChEBI" id="CHEBI:18420"/>
    </cofactor>
</comment>
<accession>A0AAN9VFR6</accession>
<comment type="caution">
    <text evidence="17">The sequence shown here is derived from an EMBL/GenBank/DDBJ whole genome shotgun (WGS) entry which is preliminary data.</text>
</comment>
<dbReference type="FunFam" id="2.120.10.30:FF:000027">
    <property type="entry name" value="Regucalcin homologue"/>
    <property type="match status" value="1"/>
</dbReference>
<evidence type="ECO:0000256" key="10">
    <source>
        <dbReference type="ARBA" id="ARBA00022723"/>
    </source>
</evidence>
<organism evidence="17 18">
    <name type="scientific">Gryllus longicercus</name>
    <dbReference type="NCBI Taxonomy" id="2509291"/>
    <lineage>
        <taxon>Eukaryota</taxon>
        <taxon>Metazoa</taxon>
        <taxon>Ecdysozoa</taxon>
        <taxon>Arthropoda</taxon>
        <taxon>Hexapoda</taxon>
        <taxon>Insecta</taxon>
        <taxon>Pterygota</taxon>
        <taxon>Neoptera</taxon>
        <taxon>Polyneoptera</taxon>
        <taxon>Orthoptera</taxon>
        <taxon>Ensifera</taxon>
        <taxon>Gryllidea</taxon>
        <taxon>Grylloidea</taxon>
        <taxon>Gryllidae</taxon>
        <taxon>Gryllinae</taxon>
        <taxon>Gryllus</taxon>
    </lineage>
</organism>
<dbReference type="PRINTS" id="PR01790">
    <property type="entry name" value="SMP30FAMILY"/>
</dbReference>
<dbReference type="InterPro" id="IPR008367">
    <property type="entry name" value="Regucalcin"/>
</dbReference>
<evidence type="ECO:0000256" key="5">
    <source>
        <dbReference type="ARBA" id="ARBA00004496"/>
    </source>
</evidence>
<feature type="binding site" evidence="15">
    <location>
        <position position="139"/>
    </location>
    <ligand>
        <name>substrate</name>
    </ligand>
</feature>
<evidence type="ECO:0000256" key="12">
    <source>
        <dbReference type="ARBA" id="ARBA00022837"/>
    </source>
</evidence>
<dbReference type="InterPro" id="IPR013658">
    <property type="entry name" value="SGL"/>
</dbReference>
<evidence type="ECO:0000256" key="13">
    <source>
        <dbReference type="ARBA" id="ARBA00032464"/>
    </source>
</evidence>
<comment type="catalytic activity">
    <reaction evidence="1">
        <text>D-glucono-1,5-lactone + H2O = D-gluconate + H(+)</text>
        <dbReference type="Rhea" id="RHEA:10440"/>
        <dbReference type="ChEBI" id="CHEBI:15377"/>
        <dbReference type="ChEBI" id="CHEBI:15378"/>
        <dbReference type="ChEBI" id="CHEBI:16217"/>
        <dbReference type="ChEBI" id="CHEBI:18391"/>
        <dbReference type="EC" id="3.1.1.17"/>
    </reaction>
</comment>
<dbReference type="GO" id="GO:0019853">
    <property type="term" value="P:L-ascorbic acid biosynthetic process"/>
    <property type="evidence" value="ECO:0007669"/>
    <property type="project" value="TreeGrafter"/>
</dbReference>
<evidence type="ECO:0000313" key="18">
    <source>
        <dbReference type="Proteomes" id="UP001378592"/>
    </source>
</evidence>
<dbReference type="EC" id="3.1.1.17" evidence="7"/>
<feature type="binding site" evidence="15">
    <location>
        <position position="173"/>
    </location>
    <ligand>
        <name>a divalent metal cation</name>
        <dbReference type="ChEBI" id="CHEBI:60240"/>
    </ligand>
</feature>
<evidence type="ECO:0000256" key="7">
    <source>
        <dbReference type="ARBA" id="ARBA00013227"/>
    </source>
</evidence>
<sequence length="325" mass="34936">MHVRYVSTAAAPGTPVVRSVTPPVDHGEGCYWDDRTQVLYFVDIAGELVNRYNPATGQVTNIHFEGGGVSLVVPVAGSLDELVVTRGHDVLLVRWDGKSAEPESVKVIISVEADKPGNRFNDGKADTTGRLWLGTMGPEPVPGDVTPNQGSLYSVDTNSDNVVTHLSPVSVSNGLIWSHDDKFMYYIDSPTEHVDVFDYDIVTGDISNRRTVFDLTSNNITGVPDGMTIDANDNLWVAVFNGAKVLNVNPRTGELLRVVDIPADRVTDVVFGGSDLSTLYVTTSRYGLSDDEVAQQPLAGTVFEVTGLGVRGVAGHTAIRSVPPQ</sequence>
<feature type="binding site" evidence="15">
    <location>
        <position position="121"/>
    </location>
    <ligand>
        <name>substrate</name>
    </ligand>
</feature>
<feature type="domain" description="SMP-30/Gluconolactonase/LRE-like region" evidence="16">
    <location>
        <begin position="27"/>
        <end position="284"/>
    </location>
</feature>
<comment type="similarity">
    <text evidence="6">Belongs to the SMP-30/CGR1 family.</text>
</comment>
<evidence type="ECO:0000256" key="14">
    <source>
        <dbReference type="PIRSR" id="PIRSR605511-1"/>
    </source>
</evidence>
<comment type="cofactor">
    <cofactor evidence="2">
        <name>Ca(2+)</name>
        <dbReference type="ChEBI" id="CHEBI:29108"/>
    </cofactor>
</comment>
<keyword evidence="10 15" id="KW-0479">Metal-binding</keyword>
<evidence type="ECO:0000256" key="3">
    <source>
        <dbReference type="ARBA" id="ARBA00001936"/>
    </source>
</evidence>
<evidence type="ECO:0000256" key="1">
    <source>
        <dbReference type="ARBA" id="ARBA00001589"/>
    </source>
</evidence>
<dbReference type="Pfam" id="PF08450">
    <property type="entry name" value="SGL"/>
    <property type="match status" value="1"/>
</dbReference>
<protein>
    <recommendedName>
        <fullName evidence="8">Regucalcin</fullName>
        <ecNumber evidence="7">3.1.1.17</ecNumber>
    </recommendedName>
    <alternativeName>
        <fullName evidence="13">Gluconolactonase</fullName>
    </alternativeName>
</protein>
<evidence type="ECO:0000256" key="15">
    <source>
        <dbReference type="PIRSR" id="PIRSR605511-2"/>
    </source>
</evidence>
<keyword evidence="12" id="KW-0106">Calcium</keyword>
<keyword evidence="11" id="KW-0378">Hydrolase</keyword>
<dbReference type="GO" id="GO:0030234">
    <property type="term" value="F:enzyme regulator activity"/>
    <property type="evidence" value="ECO:0007669"/>
    <property type="project" value="InterPro"/>
</dbReference>
<dbReference type="EMBL" id="JAZDUA010000248">
    <property type="protein sequence ID" value="KAK7862958.1"/>
    <property type="molecule type" value="Genomic_DNA"/>
</dbReference>
<evidence type="ECO:0000313" key="17">
    <source>
        <dbReference type="EMBL" id="KAK7862958.1"/>
    </source>
</evidence>
<dbReference type="Proteomes" id="UP001378592">
    <property type="component" value="Unassembled WGS sequence"/>
</dbReference>
<comment type="subcellular location">
    <subcellularLocation>
        <location evidence="5">Cytoplasm</location>
    </subcellularLocation>
</comment>
<evidence type="ECO:0000256" key="8">
    <source>
        <dbReference type="ARBA" id="ARBA00016808"/>
    </source>
</evidence>
<feature type="binding site" evidence="15">
    <location>
        <position position="119"/>
    </location>
    <ligand>
        <name>substrate</name>
    </ligand>
</feature>
<evidence type="ECO:0000256" key="9">
    <source>
        <dbReference type="ARBA" id="ARBA00022490"/>
    </source>
</evidence>
<evidence type="ECO:0000256" key="6">
    <source>
        <dbReference type="ARBA" id="ARBA00008853"/>
    </source>
</evidence>
<comment type="cofactor">
    <cofactor evidence="3">
        <name>Mn(2+)</name>
        <dbReference type="ChEBI" id="CHEBI:29035"/>
    </cofactor>
</comment>